<evidence type="ECO:0000313" key="3">
    <source>
        <dbReference type="Proteomes" id="UP000516438"/>
    </source>
</evidence>
<dbReference type="KEGG" id="cmaq:H0S70_13060"/>
<protein>
    <submittedName>
        <fullName evidence="2">Uncharacterized protein</fullName>
    </submittedName>
</protein>
<keyword evidence="1" id="KW-0812">Transmembrane</keyword>
<proteinExistence type="predicted"/>
<organism evidence="2 3">
    <name type="scientific">Chryseobacterium manosquense</name>
    <dbReference type="NCBI Taxonomy" id="2754694"/>
    <lineage>
        <taxon>Bacteria</taxon>
        <taxon>Pseudomonadati</taxon>
        <taxon>Bacteroidota</taxon>
        <taxon>Flavobacteriia</taxon>
        <taxon>Flavobacteriales</taxon>
        <taxon>Weeksellaceae</taxon>
        <taxon>Chryseobacterium group</taxon>
        <taxon>Chryseobacterium</taxon>
    </lineage>
</organism>
<evidence type="ECO:0000256" key="1">
    <source>
        <dbReference type="SAM" id="Phobius"/>
    </source>
</evidence>
<dbReference type="Proteomes" id="UP000516438">
    <property type="component" value="Chromosome"/>
</dbReference>
<keyword evidence="1" id="KW-0472">Membrane</keyword>
<feature type="transmembrane region" description="Helical" evidence="1">
    <location>
        <begin position="133"/>
        <end position="152"/>
    </location>
</feature>
<keyword evidence="1" id="KW-1133">Transmembrane helix</keyword>
<keyword evidence="3" id="KW-1185">Reference proteome</keyword>
<dbReference type="AlphaFoldDB" id="A0A7H1DW81"/>
<dbReference type="RefSeq" id="WP_188321093.1">
    <property type="nucleotide sequence ID" value="NZ_CP060203.1"/>
</dbReference>
<sequence>MKRLLLSQNENNNGDNYLVLNGEVLSKSPDNLQYIQLFSDTKKYKEIFRDDFLAIKEKNNAILFSSHYVDKDNMGRQIFYMYFLDEKYNLEQILQLLILDSKKINRTIDFEKTLQIVKKIEENNILKRKLNKYISIALLILILCTSIAYFILK</sequence>
<dbReference type="EMBL" id="CP060203">
    <property type="protein sequence ID" value="QNS41239.1"/>
    <property type="molecule type" value="Genomic_DNA"/>
</dbReference>
<evidence type="ECO:0000313" key="2">
    <source>
        <dbReference type="EMBL" id="QNS41239.1"/>
    </source>
</evidence>
<accession>A0A7H1DW81</accession>
<name>A0A7H1DW81_9FLAO</name>
<gene>
    <name evidence="2" type="ORF">H0S70_13060</name>
</gene>
<reference evidence="2 3" key="1">
    <citation type="submission" date="2020-07" db="EMBL/GenBank/DDBJ databases">
        <title>Complete genome and description of Chryseobacterium manosquense strain Marseille-Q2069 sp. nov.</title>
        <authorList>
            <person name="Boxberger M."/>
        </authorList>
    </citation>
    <scope>NUCLEOTIDE SEQUENCE [LARGE SCALE GENOMIC DNA]</scope>
    <source>
        <strain evidence="2 3">Marseille-Q2069</strain>
    </source>
</reference>